<evidence type="ECO:0000256" key="2">
    <source>
        <dbReference type="ARBA" id="ARBA00022737"/>
    </source>
</evidence>
<proteinExistence type="predicted"/>
<evidence type="ECO:0000256" key="3">
    <source>
        <dbReference type="SAM" id="Phobius"/>
    </source>
</evidence>
<evidence type="ECO:0000313" key="5">
    <source>
        <dbReference type="Proteomes" id="UP000314983"/>
    </source>
</evidence>
<reference evidence="4" key="3">
    <citation type="submission" date="2025-09" db="UniProtKB">
        <authorList>
            <consortium name="Ensembl"/>
        </authorList>
    </citation>
    <scope>IDENTIFICATION</scope>
</reference>
<protein>
    <recommendedName>
        <fullName evidence="6">SPRY-associated domain-containing protein</fullName>
    </recommendedName>
</protein>
<keyword evidence="5" id="KW-1185">Reference proteome</keyword>
<keyword evidence="3" id="KW-0472">Membrane</keyword>
<evidence type="ECO:0000313" key="4">
    <source>
        <dbReference type="Ensembl" id="ENSEEEP00000060025.1"/>
    </source>
</evidence>
<dbReference type="GeneTree" id="ENSGT00990000203737"/>
<dbReference type="SUPFAM" id="SSF52047">
    <property type="entry name" value="RNI-like"/>
    <property type="match status" value="1"/>
</dbReference>
<accession>A0AAY5EST4</accession>
<dbReference type="Ensembl" id="ENSEEET00000063069.1">
    <property type="protein sequence ID" value="ENSEEEP00000060025.1"/>
    <property type="gene ID" value="ENSEEEG00000027652.1"/>
</dbReference>
<sequence>MSLSIFSDLLIHHPLTELHYLMYLLFYRLSGCGLNEESCCSSLASALRSNPSHLKELDLTYNHPGESGVKLLSARLADPHCRLDTLRYGTLVCACVSEVLTDVGCVVGPGDVLTDVGCVVGPGEVLTDVNSRKAKEFTSISPVCSGVCCCFSFLLGSTIIFLVLSAFRERLLS</sequence>
<dbReference type="Gene3D" id="3.80.10.10">
    <property type="entry name" value="Ribonuclease Inhibitor"/>
    <property type="match status" value="1"/>
</dbReference>
<reference evidence="4" key="2">
    <citation type="submission" date="2025-08" db="UniProtKB">
        <authorList>
            <consortium name="Ensembl"/>
        </authorList>
    </citation>
    <scope>IDENTIFICATION</scope>
</reference>
<keyword evidence="3" id="KW-1133">Transmembrane helix</keyword>
<dbReference type="Proteomes" id="UP000314983">
    <property type="component" value="Chromosome 5"/>
</dbReference>
<keyword evidence="3" id="KW-0812">Transmembrane</keyword>
<dbReference type="InterPro" id="IPR051261">
    <property type="entry name" value="NLR"/>
</dbReference>
<feature type="transmembrane region" description="Helical" evidence="3">
    <location>
        <begin position="140"/>
        <end position="167"/>
    </location>
</feature>
<dbReference type="AlphaFoldDB" id="A0AAY5EST4"/>
<dbReference type="InterPro" id="IPR032675">
    <property type="entry name" value="LRR_dom_sf"/>
</dbReference>
<dbReference type="PANTHER" id="PTHR24106">
    <property type="entry name" value="NACHT, LRR AND CARD DOMAINS-CONTAINING"/>
    <property type="match status" value="1"/>
</dbReference>
<organism evidence="4 5">
    <name type="scientific">Electrophorus electricus</name>
    <name type="common">Electric eel</name>
    <name type="synonym">Gymnotus electricus</name>
    <dbReference type="NCBI Taxonomy" id="8005"/>
    <lineage>
        <taxon>Eukaryota</taxon>
        <taxon>Metazoa</taxon>
        <taxon>Chordata</taxon>
        <taxon>Craniata</taxon>
        <taxon>Vertebrata</taxon>
        <taxon>Euteleostomi</taxon>
        <taxon>Actinopterygii</taxon>
        <taxon>Neopterygii</taxon>
        <taxon>Teleostei</taxon>
        <taxon>Ostariophysi</taxon>
        <taxon>Gymnotiformes</taxon>
        <taxon>Gymnotoidei</taxon>
        <taxon>Gymnotidae</taxon>
        <taxon>Electrophorus</taxon>
    </lineage>
</organism>
<keyword evidence="2" id="KW-0677">Repeat</keyword>
<evidence type="ECO:0000256" key="1">
    <source>
        <dbReference type="ARBA" id="ARBA00022614"/>
    </source>
</evidence>
<evidence type="ECO:0008006" key="6">
    <source>
        <dbReference type="Google" id="ProtNLM"/>
    </source>
</evidence>
<name>A0AAY5EST4_ELEEL</name>
<reference evidence="4 5" key="1">
    <citation type="submission" date="2020-05" db="EMBL/GenBank/DDBJ databases">
        <title>Electrophorus electricus (electric eel) genome, fEleEle1, primary haplotype.</title>
        <authorList>
            <person name="Myers G."/>
            <person name="Meyer A."/>
            <person name="Fedrigo O."/>
            <person name="Formenti G."/>
            <person name="Rhie A."/>
            <person name="Tracey A."/>
            <person name="Sims Y."/>
            <person name="Jarvis E.D."/>
        </authorList>
    </citation>
    <scope>NUCLEOTIDE SEQUENCE [LARGE SCALE GENOMIC DNA]</scope>
</reference>
<keyword evidence="1" id="KW-0433">Leucine-rich repeat</keyword>